<reference evidence="2" key="1">
    <citation type="submission" date="2022-01" db="EMBL/GenBank/DDBJ databases">
        <authorList>
            <person name="Lagorce A."/>
        </authorList>
    </citation>
    <scope>NUCLEOTIDE SEQUENCE</scope>
    <source>
        <strain evidence="2">Th15_F1_A12</strain>
    </source>
</reference>
<name>A0AAU9QGV0_9VIBR</name>
<dbReference type="SUPFAM" id="SSF55729">
    <property type="entry name" value="Acyl-CoA N-acyltransferases (Nat)"/>
    <property type="match status" value="1"/>
</dbReference>
<comment type="caution">
    <text evidence="2">The sequence shown here is derived from an EMBL/GenBank/DDBJ whole genome shotgun (WGS) entry which is preliminary data.</text>
</comment>
<evidence type="ECO:0000313" key="2">
    <source>
        <dbReference type="EMBL" id="CAH1565432.1"/>
    </source>
</evidence>
<evidence type="ECO:0000259" key="1">
    <source>
        <dbReference type="PROSITE" id="PS51186"/>
    </source>
</evidence>
<dbReference type="InterPro" id="IPR016181">
    <property type="entry name" value="Acyl_CoA_acyltransferase"/>
</dbReference>
<dbReference type="EMBL" id="CAKMUD010000001">
    <property type="protein sequence ID" value="CAH1565432.1"/>
    <property type="molecule type" value="Genomic_DNA"/>
</dbReference>
<dbReference type="Gene3D" id="3.40.630.30">
    <property type="match status" value="1"/>
</dbReference>
<sequence>MLKKSAALTAEIDCSWQKQFTAIDKMYNGYSYDPEYWKKFSDQAAVFLYQSDATTFISCPEELWNKIRHFQPSEIERKLNNKQFFCDYDDVDYYLFNDDNVNNDDEIIPLTIESDLSLLEFFLSQNSSEDIEKADFELDSHFFYGIFDNEKLVAVLASYCYPGKEPFESLSILVSPYARGKGYGKRLLAHLVREVKARQRKVRYRVNIENTPSIKLCQSLGFEAYSRQRVFTQEL</sequence>
<dbReference type="AlphaFoldDB" id="A0AAU9QGV0"/>
<protein>
    <submittedName>
        <fullName evidence="2">GNAT family N-acetyltransferase</fullName>
    </submittedName>
</protein>
<organism evidence="2 3">
    <name type="scientific">Vibrio jasicida</name>
    <dbReference type="NCBI Taxonomy" id="766224"/>
    <lineage>
        <taxon>Bacteria</taxon>
        <taxon>Pseudomonadati</taxon>
        <taxon>Pseudomonadota</taxon>
        <taxon>Gammaproteobacteria</taxon>
        <taxon>Vibrionales</taxon>
        <taxon>Vibrionaceae</taxon>
        <taxon>Vibrio</taxon>
    </lineage>
</organism>
<dbReference type="GO" id="GO:0016747">
    <property type="term" value="F:acyltransferase activity, transferring groups other than amino-acyl groups"/>
    <property type="evidence" value="ECO:0007669"/>
    <property type="project" value="InterPro"/>
</dbReference>
<dbReference type="PROSITE" id="PS51186">
    <property type="entry name" value="GNAT"/>
    <property type="match status" value="1"/>
</dbReference>
<accession>A0AAU9QGV0</accession>
<gene>
    <name evidence="2" type="ORF">THF1A12_10377</name>
</gene>
<feature type="domain" description="N-acetyltransferase" evidence="1">
    <location>
        <begin position="105"/>
        <end position="235"/>
    </location>
</feature>
<dbReference type="Pfam" id="PF00583">
    <property type="entry name" value="Acetyltransf_1"/>
    <property type="match status" value="1"/>
</dbReference>
<dbReference type="RefSeq" id="WP_054755898.1">
    <property type="nucleotide sequence ID" value="NZ_CAKMTS010000012.1"/>
</dbReference>
<dbReference type="InterPro" id="IPR000182">
    <property type="entry name" value="GNAT_dom"/>
</dbReference>
<evidence type="ECO:0000313" key="3">
    <source>
        <dbReference type="Proteomes" id="UP001295462"/>
    </source>
</evidence>
<dbReference type="Proteomes" id="UP001295462">
    <property type="component" value="Unassembled WGS sequence"/>
</dbReference>
<dbReference type="CDD" id="cd04301">
    <property type="entry name" value="NAT_SF"/>
    <property type="match status" value="1"/>
</dbReference>
<proteinExistence type="predicted"/>